<gene>
    <name evidence="2" type="ORF">FDP41_008447</name>
</gene>
<feature type="compositionally biased region" description="Polar residues" evidence="1">
    <location>
        <begin position="1"/>
        <end position="27"/>
    </location>
</feature>
<dbReference type="VEuPathDB" id="AmoebaDB:NF0033130"/>
<dbReference type="VEuPathDB" id="AmoebaDB:NfTy_093240"/>
<dbReference type="OMA" id="ELYAKCC"/>
<comment type="caution">
    <text evidence="2">The sequence shown here is derived from an EMBL/GenBank/DDBJ whole genome shotgun (WGS) entry which is preliminary data.</text>
</comment>
<dbReference type="RefSeq" id="XP_044557953.1">
    <property type="nucleotide sequence ID" value="XM_044712301.1"/>
</dbReference>
<protein>
    <submittedName>
        <fullName evidence="2">Uncharacterized protein</fullName>
    </submittedName>
</protein>
<name>A0A6A5BGV2_NAEFO</name>
<accession>A0A6A5BGV2</accession>
<feature type="region of interest" description="Disordered" evidence="1">
    <location>
        <begin position="1"/>
        <end position="30"/>
    </location>
</feature>
<keyword evidence="3" id="KW-1185">Reference proteome</keyword>
<proteinExistence type="predicted"/>
<evidence type="ECO:0000313" key="2">
    <source>
        <dbReference type="EMBL" id="KAF0973240.1"/>
    </source>
</evidence>
<evidence type="ECO:0000256" key="1">
    <source>
        <dbReference type="SAM" id="MobiDB-lite"/>
    </source>
</evidence>
<dbReference type="AlphaFoldDB" id="A0A6A5BGV2"/>
<dbReference type="OrthoDB" id="10254092at2759"/>
<dbReference type="GeneID" id="68115665"/>
<dbReference type="Proteomes" id="UP000444721">
    <property type="component" value="Unassembled WGS sequence"/>
</dbReference>
<dbReference type="VEuPathDB" id="AmoebaDB:FDP41_008447"/>
<organism evidence="2 3">
    <name type="scientific">Naegleria fowleri</name>
    <name type="common">Brain eating amoeba</name>
    <dbReference type="NCBI Taxonomy" id="5763"/>
    <lineage>
        <taxon>Eukaryota</taxon>
        <taxon>Discoba</taxon>
        <taxon>Heterolobosea</taxon>
        <taxon>Tetramitia</taxon>
        <taxon>Eutetramitia</taxon>
        <taxon>Vahlkampfiidae</taxon>
        <taxon>Naegleria</taxon>
    </lineage>
</organism>
<reference evidence="2 3" key="1">
    <citation type="journal article" date="2019" name="Sci. Rep.">
        <title>Nanopore sequencing improves the draft genome of the human pathogenic amoeba Naegleria fowleri.</title>
        <authorList>
            <person name="Liechti N."/>
            <person name="Schurch N."/>
            <person name="Bruggmann R."/>
            <person name="Wittwer M."/>
        </authorList>
    </citation>
    <scope>NUCLEOTIDE SEQUENCE [LARGE SCALE GENOMIC DNA]</scope>
    <source>
        <strain evidence="2 3">ATCC 30894</strain>
    </source>
</reference>
<evidence type="ECO:0000313" key="3">
    <source>
        <dbReference type="Proteomes" id="UP000444721"/>
    </source>
</evidence>
<sequence length="234" mass="27344">MKNSSQNKHNNTQKNSSTQSEENSVSPNFIKGEDNTKELYAKCCLFWKKLGTEFSEWWTKSLSESNRKEILLQVSPTMKEEPPLDKHDYEFTDHLVPELFWKELSHNENALISLCSIYCVLPLEKIEDIEYKRMYAAKDITFKNVQLPYGKLTAYHDGKFFTLKKDASFLEAQRFMAIVTLCDANTFFLVHQRLSLLFLTIGLIMDEFFEKKGDIGEQLRAELEKEISQQQSKK</sequence>
<dbReference type="EMBL" id="VFQX01000061">
    <property type="protein sequence ID" value="KAF0973240.1"/>
    <property type="molecule type" value="Genomic_DNA"/>
</dbReference>